<proteinExistence type="inferred from homology"/>
<evidence type="ECO:0000313" key="13">
    <source>
        <dbReference type="EMBL" id="KPL75843.1"/>
    </source>
</evidence>
<evidence type="ECO:0000256" key="2">
    <source>
        <dbReference type="ARBA" id="ARBA00022598"/>
    </source>
</evidence>
<organism evidence="13 14">
    <name type="scientific">Bellilinea caldifistulae</name>
    <dbReference type="NCBI Taxonomy" id="360411"/>
    <lineage>
        <taxon>Bacteria</taxon>
        <taxon>Bacillati</taxon>
        <taxon>Chloroflexota</taxon>
        <taxon>Anaerolineae</taxon>
        <taxon>Anaerolineales</taxon>
        <taxon>Anaerolineaceae</taxon>
        <taxon>Bellilinea</taxon>
    </lineage>
</organism>
<protein>
    <recommendedName>
        <fullName evidence="10">Cysteine--tRNA ligase</fullName>
        <ecNumber evidence="10">6.1.1.16</ecNumber>
    </recommendedName>
    <alternativeName>
        <fullName evidence="10">Cysteinyl-tRNA synthetase</fullName>
        <shortName evidence="10">CysRS</shortName>
    </alternativeName>
</protein>
<dbReference type="SUPFAM" id="SSF52374">
    <property type="entry name" value="Nucleotidylyl transferase"/>
    <property type="match status" value="1"/>
</dbReference>
<dbReference type="InterPro" id="IPR032678">
    <property type="entry name" value="tRNA-synt_1_cat_dom"/>
</dbReference>
<dbReference type="Gene3D" id="1.20.120.640">
    <property type="entry name" value="Anticodon-binding domain of a subclass of class I aminoacyl-tRNA synthetases"/>
    <property type="match status" value="1"/>
</dbReference>
<dbReference type="PRINTS" id="PR00983">
    <property type="entry name" value="TRNASYNTHCYS"/>
</dbReference>
<evidence type="ECO:0000256" key="3">
    <source>
        <dbReference type="ARBA" id="ARBA00022723"/>
    </source>
</evidence>
<comment type="subunit">
    <text evidence="1 10">Monomer.</text>
</comment>
<evidence type="ECO:0000256" key="8">
    <source>
        <dbReference type="ARBA" id="ARBA00023146"/>
    </source>
</evidence>
<feature type="domain" description="tRNA synthetases class I catalytic" evidence="11">
    <location>
        <begin position="17"/>
        <end position="325"/>
    </location>
</feature>
<feature type="binding site" evidence="10">
    <location>
        <position position="283"/>
    </location>
    <ligand>
        <name>ATP</name>
        <dbReference type="ChEBI" id="CHEBI:30616"/>
    </ligand>
</feature>
<keyword evidence="4 10" id="KW-0547">Nucleotide-binding</keyword>
<evidence type="ECO:0000256" key="6">
    <source>
        <dbReference type="ARBA" id="ARBA00022840"/>
    </source>
</evidence>
<evidence type="ECO:0000259" key="12">
    <source>
        <dbReference type="Pfam" id="PF23493"/>
    </source>
</evidence>
<evidence type="ECO:0000313" key="14">
    <source>
        <dbReference type="Proteomes" id="UP000050514"/>
    </source>
</evidence>
<dbReference type="HAMAP" id="MF_00041">
    <property type="entry name" value="Cys_tRNA_synth"/>
    <property type="match status" value="1"/>
</dbReference>
<evidence type="ECO:0000256" key="10">
    <source>
        <dbReference type="HAMAP-Rule" id="MF_00041"/>
    </source>
</evidence>
<dbReference type="SUPFAM" id="SSF47323">
    <property type="entry name" value="Anticodon-binding domain of a subclass of class I aminoacyl-tRNA synthetases"/>
    <property type="match status" value="1"/>
</dbReference>
<feature type="short sequence motif" description="'HIGH' region" evidence="10">
    <location>
        <begin position="32"/>
        <end position="42"/>
    </location>
</feature>
<evidence type="ECO:0000256" key="9">
    <source>
        <dbReference type="ARBA" id="ARBA00047398"/>
    </source>
</evidence>
<keyword evidence="6 10" id="KW-0067">ATP-binding</keyword>
<keyword evidence="14" id="KW-1185">Reference proteome</keyword>
<dbReference type="PANTHER" id="PTHR10890:SF3">
    <property type="entry name" value="CYSTEINE--TRNA LIGASE, CYTOPLASMIC"/>
    <property type="match status" value="1"/>
</dbReference>
<evidence type="ECO:0000256" key="5">
    <source>
        <dbReference type="ARBA" id="ARBA00022833"/>
    </source>
</evidence>
<keyword evidence="10" id="KW-0963">Cytoplasm</keyword>
<dbReference type="GO" id="GO:0005524">
    <property type="term" value="F:ATP binding"/>
    <property type="evidence" value="ECO:0007669"/>
    <property type="project" value="UniProtKB-UniRule"/>
</dbReference>
<keyword evidence="7 10" id="KW-0648">Protein biosynthesis</keyword>
<evidence type="ECO:0000259" key="11">
    <source>
        <dbReference type="Pfam" id="PF01406"/>
    </source>
</evidence>
<dbReference type="GO" id="GO:0004817">
    <property type="term" value="F:cysteine-tRNA ligase activity"/>
    <property type="evidence" value="ECO:0007669"/>
    <property type="project" value="UniProtKB-UniRule"/>
</dbReference>
<dbReference type="GO" id="GO:0008270">
    <property type="term" value="F:zinc ion binding"/>
    <property type="evidence" value="ECO:0007669"/>
    <property type="project" value="UniProtKB-UniRule"/>
</dbReference>
<comment type="catalytic activity">
    <reaction evidence="9 10">
        <text>tRNA(Cys) + L-cysteine + ATP = L-cysteinyl-tRNA(Cys) + AMP + diphosphate</text>
        <dbReference type="Rhea" id="RHEA:17773"/>
        <dbReference type="Rhea" id="RHEA-COMP:9661"/>
        <dbReference type="Rhea" id="RHEA-COMP:9679"/>
        <dbReference type="ChEBI" id="CHEBI:30616"/>
        <dbReference type="ChEBI" id="CHEBI:33019"/>
        <dbReference type="ChEBI" id="CHEBI:35235"/>
        <dbReference type="ChEBI" id="CHEBI:78442"/>
        <dbReference type="ChEBI" id="CHEBI:78517"/>
        <dbReference type="ChEBI" id="CHEBI:456215"/>
        <dbReference type="EC" id="6.1.1.16"/>
    </reaction>
</comment>
<keyword evidence="5 10" id="KW-0862">Zinc</keyword>
<dbReference type="Pfam" id="PF01406">
    <property type="entry name" value="tRNA-synt_1e"/>
    <property type="match status" value="1"/>
</dbReference>
<dbReference type="PANTHER" id="PTHR10890">
    <property type="entry name" value="CYSTEINYL-TRNA SYNTHETASE"/>
    <property type="match status" value="1"/>
</dbReference>
<feature type="domain" description="Cysteinyl-tRNA ligase anticodon binding" evidence="12">
    <location>
        <begin position="410"/>
        <end position="452"/>
    </location>
</feature>
<dbReference type="CDD" id="cd00672">
    <property type="entry name" value="CysRS_core"/>
    <property type="match status" value="1"/>
</dbReference>
<dbReference type="Pfam" id="PF23493">
    <property type="entry name" value="CysS_C"/>
    <property type="match status" value="1"/>
</dbReference>
<dbReference type="EMBL" id="LGHJ01000013">
    <property type="protein sequence ID" value="KPL75843.1"/>
    <property type="molecule type" value="Genomic_DNA"/>
</dbReference>
<reference evidence="13 14" key="1">
    <citation type="submission" date="2015-07" db="EMBL/GenBank/DDBJ databases">
        <title>Draft genome of Bellilinea caldifistulae DSM 17877.</title>
        <authorList>
            <person name="Hemp J."/>
            <person name="Ward L.M."/>
            <person name="Pace L.A."/>
            <person name="Fischer W.W."/>
        </authorList>
    </citation>
    <scope>NUCLEOTIDE SEQUENCE [LARGE SCALE GENOMIC DNA]</scope>
    <source>
        <strain evidence="13 14">GOMI-1</strain>
    </source>
</reference>
<dbReference type="GO" id="GO:0005829">
    <property type="term" value="C:cytosol"/>
    <property type="evidence" value="ECO:0007669"/>
    <property type="project" value="TreeGrafter"/>
</dbReference>
<evidence type="ECO:0000256" key="7">
    <source>
        <dbReference type="ARBA" id="ARBA00022917"/>
    </source>
</evidence>
<dbReference type="RefSeq" id="WP_061918155.1">
    <property type="nucleotide sequence ID" value="NZ_DF967971.1"/>
</dbReference>
<feature type="binding site" evidence="10">
    <location>
        <position position="247"/>
    </location>
    <ligand>
        <name>Zn(2+)</name>
        <dbReference type="ChEBI" id="CHEBI:29105"/>
    </ligand>
</feature>
<dbReference type="AlphaFoldDB" id="A0A0P6Y2B6"/>
<dbReference type="InterPro" id="IPR015803">
    <property type="entry name" value="Cys-tRNA-ligase"/>
</dbReference>
<feature type="short sequence motif" description="'KMSKS' region" evidence="10">
    <location>
        <begin position="280"/>
        <end position="284"/>
    </location>
</feature>
<feature type="binding site" evidence="10">
    <location>
        <position position="222"/>
    </location>
    <ligand>
        <name>Zn(2+)</name>
        <dbReference type="ChEBI" id="CHEBI:29105"/>
    </ligand>
</feature>
<feature type="binding site" evidence="10">
    <location>
        <position position="30"/>
    </location>
    <ligand>
        <name>Zn(2+)</name>
        <dbReference type="ChEBI" id="CHEBI:29105"/>
    </ligand>
</feature>
<accession>A0A0P6Y2B6</accession>
<dbReference type="InterPro" id="IPR009080">
    <property type="entry name" value="tRNAsynth_Ia_anticodon-bd"/>
</dbReference>
<keyword evidence="3 10" id="KW-0479">Metal-binding</keyword>
<dbReference type="Gene3D" id="3.40.50.620">
    <property type="entry name" value="HUPs"/>
    <property type="match status" value="1"/>
</dbReference>
<dbReference type="STRING" id="360411.AC812_07645"/>
<dbReference type="NCBIfam" id="TIGR00435">
    <property type="entry name" value="cysS"/>
    <property type="match status" value="1"/>
</dbReference>
<evidence type="ECO:0000256" key="4">
    <source>
        <dbReference type="ARBA" id="ARBA00022741"/>
    </source>
</evidence>
<name>A0A0P6Y2B6_9CHLR</name>
<comment type="subcellular location">
    <subcellularLocation>
        <location evidence="10">Cytoplasm</location>
    </subcellularLocation>
</comment>
<dbReference type="InterPro" id="IPR056411">
    <property type="entry name" value="CysS_C"/>
</dbReference>
<dbReference type="OrthoDB" id="9815130at2"/>
<evidence type="ECO:0000256" key="1">
    <source>
        <dbReference type="ARBA" id="ARBA00011245"/>
    </source>
</evidence>
<comment type="cofactor">
    <cofactor evidence="10">
        <name>Zn(2+)</name>
        <dbReference type="ChEBI" id="CHEBI:29105"/>
    </cofactor>
    <text evidence="10">Binds 1 zinc ion per subunit.</text>
</comment>
<sequence length="462" mass="53312">MTPLVLYDTYTRTLREFQPLNPPEVGMYTCGPTVYDYAHIGNLRTYIFEDILKRVLLYNGFSVKHVMNITDVGHLTSDADTGEDKMEAGARRAGKTAWEIAEYYTEEFRKDLKRLNILEPTIWCRATDHIQEQIDFIRCIEEMGYTYRTSDGIYFDTSKLPSYGYLGRLDIEGLQAGARIDMGEKRHPTDFALWKFSPKDQKRQMEWDSPWGVGFPGWHIECSAMSAKYLGPFFDIHCGGEDHITVHHTNEIAQTEACYGTRLANFWLHGYFLQLDEGVKMSKSSGKFLRVESLIEEGYDPLAYRMFCLNAIYRQKLNFTWDGLDGAAKSLDRLRNAFYEWGAPGEPDPAYLQKFLEVINDDLNMPRAMALTWDLVRSDLPNEVKKATLLDFDRVLGLDLANWQPPEEVIPDEILRLVELRQQARAEKRWQDADTLRNQIAAAGYEVMDTPQGPKVKRRRGS</sequence>
<dbReference type="InterPro" id="IPR014729">
    <property type="entry name" value="Rossmann-like_a/b/a_fold"/>
</dbReference>
<comment type="caution">
    <text evidence="13">The sequence shown here is derived from an EMBL/GenBank/DDBJ whole genome shotgun (WGS) entry which is preliminary data.</text>
</comment>
<dbReference type="Proteomes" id="UP000050514">
    <property type="component" value="Unassembled WGS sequence"/>
</dbReference>
<feature type="binding site" evidence="10">
    <location>
        <position position="251"/>
    </location>
    <ligand>
        <name>Zn(2+)</name>
        <dbReference type="ChEBI" id="CHEBI:29105"/>
    </ligand>
</feature>
<dbReference type="GO" id="GO:0006423">
    <property type="term" value="P:cysteinyl-tRNA aminoacylation"/>
    <property type="evidence" value="ECO:0007669"/>
    <property type="project" value="UniProtKB-UniRule"/>
</dbReference>
<dbReference type="PATRIC" id="fig|360411.5.peg.3095"/>
<keyword evidence="2 10" id="KW-0436">Ligase</keyword>
<comment type="similarity">
    <text evidence="10">Belongs to the class-I aminoacyl-tRNA synthetase family.</text>
</comment>
<keyword evidence="8 10" id="KW-0030">Aminoacyl-tRNA synthetase</keyword>
<dbReference type="InterPro" id="IPR024909">
    <property type="entry name" value="Cys-tRNA/MSH_ligase"/>
</dbReference>
<dbReference type="EC" id="6.1.1.16" evidence="10"/>
<gene>
    <name evidence="10" type="primary">cysS</name>
    <name evidence="13" type="ORF">AC812_07645</name>
</gene>